<evidence type="ECO:0000313" key="2">
    <source>
        <dbReference type="EMBL" id="MBC2604792.1"/>
    </source>
</evidence>
<proteinExistence type="predicted"/>
<keyword evidence="1" id="KW-1133">Transmembrane helix</keyword>
<gene>
    <name evidence="2" type="ORF">H5P27_01855</name>
</gene>
<dbReference type="EMBL" id="JACHVC010000001">
    <property type="protein sequence ID" value="MBC2604792.1"/>
    <property type="molecule type" value="Genomic_DNA"/>
</dbReference>
<evidence type="ECO:0000313" key="3">
    <source>
        <dbReference type="Proteomes" id="UP000526501"/>
    </source>
</evidence>
<dbReference type="InterPro" id="IPR021362">
    <property type="entry name" value="DUF2834"/>
</dbReference>
<organism evidence="2 3">
    <name type="scientific">Pelagicoccus albus</name>
    <dbReference type="NCBI Taxonomy" id="415222"/>
    <lineage>
        <taxon>Bacteria</taxon>
        <taxon>Pseudomonadati</taxon>
        <taxon>Verrucomicrobiota</taxon>
        <taxon>Opitutia</taxon>
        <taxon>Puniceicoccales</taxon>
        <taxon>Pelagicoccaceae</taxon>
        <taxon>Pelagicoccus</taxon>
    </lineage>
</organism>
<dbReference type="RefSeq" id="WP_185658676.1">
    <property type="nucleotide sequence ID" value="NZ_CAWPOO010000001.1"/>
</dbReference>
<feature type="transmembrane region" description="Helical" evidence="1">
    <location>
        <begin position="43"/>
        <end position="63"/>
    </location>
</feature>
<protein>
    <submittedName>
        <fullName evidence="2">DUF2834 domain-containing protein</fullName>
    </submittedName>
</protein>
<evidence type="ECO:0000256" key="1">
    <source>
        <dbReference type="SAM" id="Phobius"/>
    </source>
</evidence>
<sequence>MKRLYLSFCLLGTILPLIPFLTWLRENGFALNLFLSEIAASRISQFAWLDVVVSAAALFSFALHERRKHSLKYAWIPIIATLSVGVSLGLPLLLLMLEIQRNPRPAEQTSA</sequence>
<comment type="caution">
    <text evidence="2">The sequence shown here is derived from an EMBL/GenBank/DDBJ whole genome shotgun (WGS) entry which is preliminary data.</text>
</comment>
<keyword evidence="1" id="KW-0472">Membrane</keyword>
<dbReference type="AlphaFoldDB" id="A0A7X1E8H4"/>
<reference evidence="2 3" key="1">
    <citation type="submission" date="2020-07" db="EMBL/GenBank/DDBJ databases">
        <authorList>
            <person name="Feng X."/>
        </authorList>
    </citation>
    <scope>NUCLEOTIDE SEQUENCE [LARGE SCALE GENOMIC DNA]</scope>
    <source>
        <strain evidence="2 3">JCM23202</strain>
    </source>
</reference>
<accession>A0A7X1E8H4</accession>
<keyword evidence="3" id="KW-1185">Reference proteome</keyword>
<name>A0A7X1E8H4_9BACT</name>
<dbReference type="Pfam" id="PF11196">
    <property type="entry name" value="DUF2834"/>
    <property type="match status" value="1"/>
</dbReference>
<keyword evidence="1" id="KW-0812">Transmembrane</keyword>
<dbReference type="Proteomes" id="UP000526501">
    <property type="component" value="Unassembled WGS sequence"/>
</dbReference>
<feature type="transmembrane region" description="Helical" evidence="1">
    <location>
        <begin position="75"/>
        <end position="97"/>
    </location>
</feature>